<dbReference type="Proteomes" id="UP000830115">
    <property type="component" value="Chromosome"/>
</dbReference>
<sequence length="351" mass="36359">MNASTQLPATGPEVKESQAIDQEPKVPAPARGDGGGSGTPGSEAAGTAAAHRDGEAAPAELTADCIADSAGGLTFDLTAPQDAHTAWSAALVLRLRGGDGPDDEVRLPLGPNGAGRLRAVLPSTVALAEGRWNAYADFGDGRDPRRLLPGVNDLRSLVDRRPLAGIGRLGVRIPYATKFGNLALRSWLRGPHAEAGDILVAPDGLTVSGRLYGAVPAAGAQAEARARRTPAGDGAPPLSASPPVSAPVVTVPLTVDGPDFTFTLPYAELADRWRRGNEQWDLWLRPAEGARPVRIARLLDDVPDKKQVFSYPALPVPTAAGEVRVGPYYTLDNDLAIRVAGPGGQDGADGA</sequence>
<gene>
    <name evidence="2" type="ORF">K9S39_34260</name>
</gene>
<feature type="compositionally biased region" description="Basic and acidic residues" evidence="1">
    <location>
        <begin position="13"/>
        <end position="24"/>
    </location>
</feature>
<reference evidence="2" key="1">
    <citation type="submission" date="2021-10" db="EMBL/GenBank/DDBJ databases">
        <title>Streptomyces nigrumlapis sp.nov.,an antimicrobial producing actinobacterium isolated from Black Gobi rocks.</title>
        <authorList>
            <person name="Wen Y."/>
            <person name="Zhang W."/>
            <person name="Liu X.G."/>
        </authorList>
    </citation>
    <scope>NUCLEOTIDE SEQUENCE</scope>
    <source>
        <strain evidence="2">ST13-2-2</strain>
    </source>
</reference>
<evidence type="ECO:0000313" key="3">
    <source>
        <dbReference type="Proteomes" id="UP000830115"/>
    </source>
</evidence>
<evidence type="ECO:0000313" key="2">
    <source>
        <dbReference type="EMBL" id="UQA96265.1"/>
    </source>
</evidence>
<keyword evidence="3" id="KW-1185">Reference proteome</keyword>
<feature type="region of interest" description="Disordered" evidence="1">
    <location>
        <begin position="223"/>
        <end position="243"/>
    </location>
</feature>
<dbReference type="RefSeq" id="WP_248867167.1">
    <property type="nucleotide sequence ID" value="NZ_CP086322.1"/>
</dbReference>
<protein>
    <submittedName>
        <fullName evidence="2">Uncharacterized protein</fullName>
    </submittedName>
</protein>
<evidence type="ECO:0000256" key="1">
    <source>
        <dbReference type="SAM" id="MobiDB-lite"/>
    </source>
</evidence>
<name>A0ABY4MIM8_9ACTN</name>
<feature type="region of interest" description="Disordered" evidence="1">
    <location>
        <begin position="1"/>
        <end position="56"/>
    </location>
</feature>
<proteinExistence type="predicted"/>
<accession>A0ABY4MIM8</accession>
<feature type="compositionally biased region" description="Low complexity" evidence="1">
    <location>
        <begin position="40"/>
        <end position="49"/>
    </location>
</feature>
<dbReference type="EMBL" id="CP086322">
    <property type="protein sequence ID" value="UQA96265.1"/>
    <property type="molecule type" value="Genomic_DNA"/>
</dbReference>
<organism evidence="2 3">
    <name type="scientific">Streptomyces halobius</name>
    <dbReference type="NCBI Taxonomy" id="2879846"/>
    <lineage>
        <taxon>Bacteria</taxon>
        <taxon>Bacillati</taxon>
        <taxon>Actinomycetota</taxon>
        <taxon>Actinomycetes</taxon>
        <taxon>Kitasatosporales</taxon>
        <taxon>Streptomycetaceae</taxon>
        <taxon>Streptomyces</taxon>
    </lineage>
</organism>